<dbReference type="GO" id="GO:0016757">
    <property type="term" value="F:glycosyltransferase activity"/>
    <property type="evidence" value="ECO:0007669"/>
    <property type="project" value="UniProtKB-KW"/>
</dbReference>
<evidence type="ECO:0000259" key="3">
    <source>
        <dbReference type="Pfam" id="PF00535"/>
    </source>
</evidence>
<protein>
    <submittedName>
        <fullName evidence="4">Glycosyltransferase involved in cell wall bisynthesis</fullName>
    </submittedName>
</protein>
<evidence type="ECO:0000313" key="5">
    <source>
        <dbReference type="Proteomes" id="UP000183028"/>
    </source>
</evidence>
<name>A0A1H6VIR7_9FIRM</name>
<keyword evidence="2 4" id="KW-0808">Transferase</keyword>
<accession>A0A1H6VIR7</accession>
<gene>
    <name evidence="4" type="ORF">SAMN04487834_104815</name>
</gene>
<proteinExistence type="predicted"/>
<dbReference type="Gene3D" id="3.90.550.10">
    <property type="entry name" value="Spore Coat Polysaccharide Biosynthesis Protein SpsA, Chain A"/>
    <property type="match status" value="1"/>
</dbReference>
<organism evidence="4 5">
    <name type="scientific">Sharpea azabuensis</name>
    <dbReference type="NCBI Taxonomy" id="322505"/>
    <lineage>
        <taxon>Bacteria</taxon>
        <taxon>Bacillati</taxon>
        <taxon>Bacillota</taxon>
        <taxon>Erysipelotrichia</taxon>
        <taxon>Erysipelotrichales</taxon>
        <taxon>Coprobacillaceae</taxon>
        <taxon>Sharpea</taxon>
    </lineage>
</organism>
<dbReference type="CDD" id="cd00761">
    <property type="entry name" value="Glyco_tranf_GTA_type"/>
    <property type="match status" value="1"/>
</dbReference>
<dbReference type="Pfam" id="PF00535">
    <property type="entry name" value="Glycos_transf_2"/>
    <property type="match status" value="1"/>
</dbReference>
<dbReference type="OrthoDB" id="396512at2"/>
<dbReference type="PANTHER" id="PTHR22916">
    <property type="entry name" value="GLYCOSYLTRANSFERASE"/>
    <property type="match status" value="1"/>
</dbReference>
<dbReference type="SUPFAM" id="SSF53448">
    <property type="entry name" value="Nucleotide-diphospho-sugar transferases"/>
    <property type="match status" value="1"/>
</dbReference>
<dbReference type="InterPro" id="IPR001173">
    <property type="entry name" value="Glyco_trans_2-like"/>
</dbReference>
<keyword evidence="5" id="KW-1185">Reference proteome</keyword>
<keyword evidence="1" id="KW-0328">Glycosyltransferase</keyword>
<evidence type="ECO:0000256" key="2">
    <source>
        <dbReference type="ARBA" id="ARBA00022679"/>
    </source>
</evidence>
<dbReference type="RefSeq" id="WP_074732483.1">
    <property type="nucleotide sequence ID" value="NZ_FNYK01000048.1"/>
</dbReference>
<evidence type="ECO:0000313" key="4">
    <source>
        <dbReference type="EMBL" id="SEJ04501.1"/>
    </source>
</evidence>
<dbReference type="AlphaFoldDB" id="A0A1H6VIR7"/>
<evidence type="ECO:0000256" key="1">
    <source>
        <dbReference type="ARBA" id="ARBA00022676"/>
    </source>
</evidence>
<dbReference type="EMBL" id="FNYK01000048">
    <property type="protein sequence ID" value="SEJ04501.1"/>
    <property type="molecule type" value="Genomic_DNA"/>
</dbReference>
<feature type="domain" description="Glycosyltransferase 2-like" evidence="3">
    <location>
        <begin position="6"/>
        <end position="165"/>
    </location>
</feature>
<dbReference type="Proteomes" id="UP000183028">
    <property type="component" value="Unassembled WGS sequence"/>
</dbReference>
<reference evidence="5" key="1">
    <citation type="submission" date="2016-10" db="EMBL/GenBank/DDBJ databases">
        <authorList>
            <person name="Varghese N."/>
        </authorList>
    </citation>
    <scope>NUCLEOTIDE SEQUENCE [LARGE SCALE GENOMIC DNA]</scope>
    <source>
        <strain evidence="5">DSM 20406</strain>
    </source>
</reference>
<dbReference type="InterPro" id="IPR029044">
    <property type="entry name" value="Nucleotide-diphossugar_trans"/>
</dbReference>
<dbReference type="PANTHER" id="PTHR22916:SF51">
    <property type="entry name" value="GLYCOSYLTRANSFERASE EPSH-RELATED"/>
    <property type="match status" value="1"/>
</dbReference>
<sequence length="311" mass="36661">MNDLISIIVPIYNIEKYIERCVRSLINQTYQNIEIILVDDGSTDNSGNIADKLANQDTRIKCIHQKNGGLSAARNTGLKVAKGNYYSFIDGDDYIKSETIEKLYLNAVKYHAEIAVCNMIRFYEDNSTEAFYKPCNHVEVLDQDDRFKTLNQPSVCNKLFKKGLFNDVKFPVGKYYEDTYVYHILCYRASRIVLTGYDGYWYYSRKGSILGDEIFNNKYFDFIEAVWMRAQYLIKKDIHPYSEEACLSLYVAYSNANKNIVMSKENNHQFEQAKSYYLDIYKYLIHRNISFKQKIRLFLLRYFPKLHTKIY</sequence>